<keyword evidence="1" id="KW-0378">Hydrolase</keyword>
<dbReference type="STRING" id="1802399.A3E39_02425"/>
<protein>
    <recommendedName>
        <fullName evidence="4">AB hydrolase-1 domain-containing protein</fullName>
    </recommendedName>
</protein>
<sequence length="227" mass="24377">MPERISYVTDDGVTVVGDWVTAPTTIGAVILLHMMPVLRQSWASFQRALAQRGLASLAIDLRGHGESVKGPDGKPLDFKKFTDGEHASTIHDVRGAYAWLRSRGIDRDRIAVAGASIGANLALQFLSEEPQVPAAVLLSPGESYHGVETADAADYVLPHQGVWMAASGGDDAYSAASADKLMGALQVEQKVHEKLLGAGHGTKMFETHPELSDKLADWLRDRVLAVK</sequence>
<dbReference type="GO" id="GO:0052689">
    <property type="term" value="F:carboxylic ester hydrolase activity"/>
    <property type="evidence" value="ECO:0007669"/>
    <property type="project" value="UniProtKB-ARBA"/>
</dbReference>
<evidence type="ECO:0000256" key="2">
    <source>
        <dbReference type="ARBA" id="ARBA00038115"/>
    </source>
</evidence>
<dbReference type="Proteomes" id="UP000176603">
    <property type="component" value="Unassembled WGS sequence"/>
</dbReference>
<feature type="transmembrane region" description="Helical" evidence="3">
    <location>
        <begin position="20"/>
        <end position="38"/>
    </location>
</feature>
<evidence type="ECO:0000259" key="4">
    <source>
        <dbReference type="Pfam" id="PF00561"/>
    </source>
</evidence>
<dbReference type="AlphaFoldDB" id="A0A1F7UN02"/>
<dbReference type="PANTHER" id="PTHR22946">
    <property type="entry name" value="DIENELACTONE HYDROLASE DOMAIN-CONTAINING PROTEIN-RELATED"/>
    <property type="match status" value="1"/>
</dbReference>
<dbReference type="Gene3D" id="3.40.50.1820">
    <property type="entry name" value="alpha/beta hydrolase"/>
    <property type="match status" value="1"/>
</dbReference>
<organism evidence="5 6">
    <name type="scientific">Candidatus Uhrbacteria bacterium RIFCSPHIGHO2_12_FULL_60_25</name>
    <dbReference type="NCBI Taxonomy" id="1802399"/>
    <lineage>
        <taxon>Bacteria</taxon>
        <taxon>Candidatus Uhriibacteriota</taxon>
    </lineage>
</organism>
<dbReference type="SUPFAM" id="SSF53474">
    <property type="entry name" value="alpha/beta-Hydrolases"/>
    <property type="match status" value="1"/>
</dbReference>
<keyword evidence="3" id="KW-1133">Transmembrane helix</keyword>
<reference evidence="5 6" key="1">
    <citation type="journal article" date="2016" name="Nat. Commun.">
        <title>Thousands of microbial genomes shed light on interconnected biogeochemical processes in an aquifer system.</title>
        <authorList>
            <person name="Anantharaman K."/>
            <person name="Brown C.T."/>
            <person name="Hug L.A."/>
            <person name="Sharon I."/>
            <person name="Castelle C.J."/>
            <person name="Probst A.J."/>
            <person name="Thomas B.C."/>
            <person name="Singh A."/>
            <person name="Wilkins M.J."/>
            <person name="Karaoz U."/>
            <person name="Brodie E.L."/>
            <person name="Williams K.H."/>
            <person name="Hubbard S.S."/>
            <person name="Banfield J.F."/>
        </authorList>
    </citation>
    <scope>NUCLEOTIDE SEQUENCE [LARGE SCALE GENOMIC DNA]</scope>
</reference>
<comment type="similarity">
    <text evidence="2">Belongs to the AB hydrolase superfamily. FUS2 hydrolase family.</text>
</comment>
<evidence type="ECO:0000256" key="3">
    <source>
        <dbReference type="SAM" id="Phobius"/>
    </source>
</evidence>
<dbReference type="EMBL" id="MGEH01000018">
    <property type="protein sequence ID" value="OGL79078.1"/>
    <property type="molecule type" value="Genomic_DNA"/>
</dbReference>
<accession>A0A1F7UN02</accession>
<dbReference type="InterPro" id="IPR000073">
    <property type="entry name" value="AB_hydrolase_1"/>
</dbReference>
<dbReference type="InterPro" id="IPR029058">
    <property type="entry name" value="AB_hydrolase_fold"/>
</dbReference>
<name>A0A1F7UN02_9BACT</name>
<keyword evidence="3" id="KW-0812">Transmembrane</keyword>
<comment type="caution">
    <text evidence="5">The sequence shown here is derived from an EMBL/GenBank/DDBJ whole genome shotgun (WGS) entry which is preliminary data.</text>
</comment>
<proteinExistence type="inferred from homology"/>
<evidence type="ECO:0000313" key="5">
    <source>
        <dbReference type="EMBL" id="OGL79078.1"/>
    </source>
</evidence>
<keyword evidence="3" id="KW-0472">Membrane</keyword>
<gene>
    <name evidence="5" type="ORF">A3E39_02425</name>
</gene>
<dbReference type="Pfam" id="PF00561">
    <property type="entry name" value="Abhydrolase_1"/>
    <property type="match status" value="1"/>
</dbReference>
<evidence type="ECO:0000256" key="1">
    <source>
        <dbReference type="ARBA" id="ARBA00022801"/>
    </source>
</evidence>
<evidence type="ECO:0000313" key="6">
    <source>
        <dbReference type="Proteomes" id="UP000176603"/>
    </source>
</evidence>
<feature type="domain" description="AB hydrolase-1" evidence="4">
    <location>
        <begin position="28"/>
        <end position="162"/>
    </location>
</feature>
<dbReference type="InterPro" id="IPR050261">
    <property type="entry name" value="FrsA_esterase"/>
</dbReference>
<dbReference type="PANTHER" id="PTHR22946:SF9">
    <property type="entry name" value="POLYKETIDE TRANSFERASE AF380"/>
    <property type="match status" value="1"/>
</dbReference>